<reference evidence="2" key="1">
    <citation type="submission" date="2023-07" db="EMBL/GenBank/DDBJ databases">
        <title>Sorghum-associated microbial communities from plants grown in Nebraska, USA.</title>
        <authorList>
            <person name="Schachtman D."/>
        </authorList>
    </citation>
    <scope>NUCLEOTIDE SEQUENCE</scope>
    <source>
        <strain evidence="2">DS3754</strain>
    </source>
</reference>
<sequence>MKLHRVLPLVPTFLLLLFGAGLASAQLATPPAGDYIYEGGGGSLQVKPNGRFNITTVGSNAHMCTLDGTIARGKAKIDDTGCVVSFTLKGGNVEVSTNGSDDCRQSCGMRASFEGTFIKPTPACADKAVAATRKTFKRQYDAKDYTAALATLAPVLGECGKTLDWITTGRVRNDLALTQFKLGDRAACLKTLEPLAEDAARTDQGVRDNYPPAAADDILPVVRASRTNLKLCRG</sequence>
<dbReference type="RefSeq" id="WP_307683688.1">
    <property type="nucleotide sequence ID" value="NZ_JAUSRD010000001.1"/>
</dbReference>
<dbReference type="AlphaFoldDB" id="A0AAW8CM42"/>
<keyword evidence="1" id="KW-0732">Signal</keyword>
<accession>A0AAW8CM42</accession>
<name>A0AAW8CM42_9BURK</name>
<comment type="caution">
    <text evidence="2">The sequence shown here is derived from an EMBL/GenBank/DDBJ whole genome shotgun (WGS) entry which is preliminary data.</text>
</comment>
<proteinExistence type="predicted"/>
<dbReference type="Proteomes" id="UP001242045">
    <property type="component" value="Unassembled WGS sequence"/>
</dbReference>
<protein>
    <submittedName>
        <fullName evidence="2">Uncharacterized protein</fullName>
    </submittedName>
</protein>
<dbReference type="EMBL" id="JAUSRD010000001">
    <property type="protein sequence ID" value="MDP9891352.1"/>
    <property type="molecule type" value="Genomic_DNA"/>
</dbReference>
<evidence type="ECO:0000313" key="3">
    <source>
        <dbReference type="Proteomes" id="UP001242045"/>
    </source>
</evidence>
<evidence type="ECO:0000313" key="2">
    <source>
        <dbReference type="EMBL" id="MDP9891352.1"/>
    </source>
</evidence>
<organism evidence="2 3">
    <name type="scientific">Variovorax boronicumulans</name>
    <dbReference type="NCBI Taxonomy" id="436515"/>
    <lineage>
        <taxon>Bacteria</taxon>
        <taxon>Pseudomonadati</taxon>
        <taxon>Pseudomonadota</taxon>
        <taxon>Betaproteobacteria</taxon>
        <taxon>Burkholderiales</taxon>
        <taxon>Comamonadaceae</taxon>
        <taxon>Variovorax</taxon>
    </lineage>
</organism>
<evidence type="ECO:0000256" key="1">
    <source>
        <dbReference type="SAM" id="SignalP"/>
    </source>
</evidence>
<feature type="signal peptide" evidence="1">
    <location>
        <begin position="1"/>
        <end position="25"/>
    </location>
</feature>
<feature type="chain" id="PRO_5043499499" evidence="1">
    <location>
        <begin position="26"/>
        <end position="234"/>
    </location>
</feature>
<gene>
    <name evidence="2" type="ORF">J2W31_000448</name>
</gene>